<evidence type="ECO:0000313" key="2">
    <source>
        <dbReference type="Proteomes" id="UP000242502"/>
    </source>
</evidence>
<dbReference type="STRING" id="62101.AB835_08285"/>
<accession>A0A1D2QPY0</accession>
<organism evidence="1 2">
    <name type="scientific">Candidatus Endobugula sertula</name>
    <name type="common">Bugula neritina bacterial symbiont</name>
    <dbReference type="NCBI Taxonomy" id="62101"/>
    <lineage>
        <taxon>Bacteria</taxon>
        <taxon>Pseudomonadati</taxon>
        <taxon>Pseudomonadota</taxon>
        <taxon>Gammaproteobacteria</taxon>
        <taxon>Cellvibrionales</taxon>
        <taxon>Cellvibrionaceae</taxon>
        <taxon>Candidatus Endobugula</taxon>
    </lineage>
</organism>
<dbReference type="AlphaFoldDB" id="A0A1D2QPY0"/>
<sequence>MATTVKIIDKDSPYFGQEVEGHRWYYNHLHTGDSPDLFVIQTSDGEKQILSTGIDIDHYENQLLTREKNRLSASVGDEVMITKSGSGSFCRGWDISTPHFISEICSSGHVYFDGYPNGGACIFRPEVQKT</sequence>
<name>A0A1D2QPY0_9GAMM</name>
<comment type="caution">
    <text evidence="1">The sequence shown here is derived from an EMBL/GenBank/DDBJ whole genome shotgun (WGS) entry which is preliminary data.</text>
</comment>
<proteinExistence type="predicted"/>
<evidence type="ECO:0000313" key="1">
    <source>
        <dbReference type="EMBL" id="ODS23600.1"/>
    </source>
</evidence>
<dbReference type="EMBL" id="MDLC01000025">
    <property type="protein sequence ID" value="ODS23600.1"/>
    <property type="molecule type" value="Genomic_DNA"/>
</dbReference>
<reference evidence="1 2" key="1">
    <citation type="journal article" date="2016" name="Appl. Environ. Microbiol.">
        <title>Lack of Overt Genome Reduction in the Bryostatin-Producing Bryozoan Symbiont "Candidatus Endobugula sertula".</title>
        <authorList>
            <person name="Miller I.J."/>
            <person name="Vanee N."/>
            <person name="Fong S.S."/>
            <person name="Lim-Fong G.E."/>
            <person name="Kwan J.C."/>
        </authorList>
    </citation>
    <scope>NUCLEOTIDE SEQUENCE [LARGE SCALE GENOMIC DNA]</scope>
    <source>
        <strain evidence="1">AB1-4</strain>
    </source>
</reference>
<protein>
    <submittedName>
        <fullName evidence="1">Uncharacterized protein</fullName>
    </submittedName>
</protein>
<dbReference type="Proteomes" id="UP000242502">
    <property type="component" value="Unassembled WGS sequence"/>
</dbReference>
<gene>
    <name evidence="1" type="ORF">AB835_08285</name>
</gene>